<gene>
    <name evidence="9" type="ORF">JOF57_005941</name>
</gene>
<evidence type="ECO:0000313" key="10">
    <source>
        <dbReference type="Proteomes" id="UP000694460"/>
    </source>
</evidence>
<proteinExistence type="inferred from homology"/>
<evidence type="ECO:0000313" key="9">
    <source>
        <dbReference type="EMBL" id="MBP2456028.1"/>
    </source>
</evidence>
<dbReference type="PRINTS" id="PR00385">
    <property type="entry name" value="P450"/>
</dbReference>
<dbReference type="InterPro" id="IPR017972">
    <property type="entry name" value="Cyt_P450_CS"/>
</dbReference>
<dbReference type="Gene3D" id="1.10.630.10">
    <property type="entry name" value="Cytochrome P450"/>
    <property type="match status" value="1"/>
</dbReference>
<keyword evidence="5 8" id="KW-0560">Oxidoreductase</keyword>
<evidence type="ECO:0000256" key="4">
    <source>
        <dbReference type="ARBA" id="ARBA00022723"/>
    </source>
</evidence>
<dbReference type="CDD" id="cd00302">
    <property type="entry name" value="cytochrome_P450"/>
    <property type="match status" value="1"/>
</dbReference>
<keyword evidence="10" id="KW-1185">Reference proteome</keyword>
<dbReference type="PANTHER" id="PTHR24286">
    <property type="entry name" value="CYTOCHROME P450 26"/>
    <property type="match status" value="1"/>
</dbReference>
<keyword evidence="3 8" id="KW-0349">Heme</keyword>
<dbReference type="SUPFAM" id="SSF48264">
    <property type="entry name" value="Cytochrome P450"/>
    <property type="match status" value="1"/>
</dbReference>
<dbReference type="InterPro" id="IPR036396">
    <property type="entry name" value="Cyt_P450_sf"/>
</dbReference>
<evidence type="ECO:0000256" key="6">
    <source>
        <dbReference type="ARBA" id="ARBA00023004"/>
    </source>
</evidence>
<evidence type="ECO:0000256" key="5">
    <source>
        <dbReference type="ARBA" id="ARBA00023002"/>
    </source>
</evidence>
<dbReference type="EMBL" id="JAGIOP010000002">
    <property type="protein sequence ID" value="MBP2456028.1"/>
    <property type="molecule type" value="Genomic_DNA"/>
</dbReference>
<evidence type="ECO:0000256" key="7">
    <source>
        <dbReference type="ARBA" id="ARBA00023033"/>
    </source>
</evidence>
<reference evidence="9 10" key="1">
    <citation type="submission" date="2021-03" db="EMBL/GenBank/DDBJ databases">
        <title>Sequencing the genomes of 1000 actinobacteria strains.</title>
        <authorList>
            <person name="Klenk H.-P."/>
        </authorList>
    </citation>
    <scope>NUCLEOTIDE SEQUENCE [LARGE SCALE GENOMIC DNA]</scope>
    <source>
        <strain evidence="9 10">DSM 46713</strain>
    </source>
</reference>
<dbReference type="Pfam" id="PF00067">
    <property type="entry name" value="p450"/>
    <property type="match status" value="1"/>
</dbReference>
<comment type="caution">
    <text evidence="9">The sequence shown here is derived from an EMBL/GenBank/DDBJ whole genome shotgun (WGS) entry which is preliminary data.</text>
</comment>
<organism evidence="9 10">
    <name type="scientific">Mycolicibacterium lutetiense</name>
    <dbReference type="NCBI Taxonomy" id="1641992"/>
    <lineage>
        <taxon>Bacteria</taxon>
        <taxon>Bacillati</taxon>
        <taxon>Actinomycetota</taxon>
        <taxon>Actinomycetes</taxon>
        <taxon>Mycobacteriales</taxon>
        <taxon>Mycobacteriaceae</taxon>
        <taxon>Mycolicibacterium</taxon>
    </lineage>
</organism>
<keyword evidence="7 8" id="KW-0503">Monooxygenase</keyword>
<sequence length="454" mass="50423">MASYVTPKRIRLARKMTVIPRVGDTLGMMFDPTHYLVDKYRQHGPVSQLNTLYQAYTVLAGVEASAFMSSREGRECLSVGDSWRFVEEQFDASQSLVTVDGKEHKELRGMLQRGYSRDAIMGRYSEAVDLVDKALAKDWAPGSRVRVLSSMQALSISQVGVFAAGVQPNDAYVADVGFVASQVLKIAPVQQIPKTLLRRRNFLTARNRVVEIAKHAIDHTRNSAGSEGCPAKSTLIEDIVSSHADNPDPVKRNNMVFNAVLPYFAGVETTSATATYALYLILKHPDVLERIRSEVDELFSGEVTHDRLFATTPTLNGAIMEAMRLHPVAATMVRVAVKDFEFNGHQIRAGEKVFVATSVPHFLEDCFTDPTTFDVDRYHGRNAEHRVAGAYSPFGRGPHMCIGKGLAEALMQISLARLLYRLDLRMNPGYQLKKRLASTTPSQRFSVEVAGTRR</sequence>
<evidence type="ECO:0000256" key="1">
    <source>
        <dbReference type="ARBA" id="ARBA00001971"/>
    </source>
</evidence>
<keyword evidence="4 8" id="KW-0479">Metal-binding</keyword>
<evidence type="ECO:0000256" key="2">
    <source>
        <dbReference type="ARBA" id="ARBA00010617"/>
    </source>
</evidence>
<name>A0ABS5A2P6_9MYCO</name>
<accession>A0ABS5A2P6</accession>
<evidence type="ECO:0000256" key="8">
    <source>
        <dbReference type="RuleBase" id="RU000461"/>
    </source>
</evidence>
<dbReference type="InterPro" id="IPR002401">
    <property type="entry name" value="Cyt_P450_E_grp-I"/>
</dbReference>
<dbReference type="Proteomes" id="UP000694460">
    <property type="component" value="Unassembled WGS sequence"/>
</dbReference>
<dbReference type="InterPro" id="IPR001128">
    <property type="entry name" value="Cyt_P450"/>
</dbReference>
<dbReference type="PROSITE" id="PS00086">
    <property type="entry name" value="CYTOCHROME_P450"/>
    <property type="match status" value="1"/>
</dbReference>
<keyword evidence="6 8" id="KW-0408">Iron</keyword>
<evidence type="ECO:0000256" key="3">
    <source>
        <dbReference type="ARBA" id="ARBA00022617"/>
    </source>
</evidence>
<dbReference type="PANTHER" id="PTHR24286:SF24">
    <property type="entry name" value="LANOSTEROL 14-ALPHA DEMETHYLASE"/>
    <property type="match status" value="1"/>
</dbReference>
<comment type="similarity">
    <text evidence="2 8">Belongs to the cytochrome P450 family.</text>
</comment>
<protein>
    <submittedName>
        <fullName evidence="9">Cytochrome P450</fullName>
    </submittedName>
</protein>
<comment type="cofactor">
    <cofactor evidence="1">
        <name>heme</name>
        <dbReference type="ChEBI" id="CHEBI:30413"/>
    </cofactor>
</comment>
<dbReference type="PRINTS" id="PR00463">
    <property type="entry name" value="EP450I"/>
</dbReference>